<dbReference type="EMBL" id="SZPR01000015">
    <property type="protein sequence ID" value="TKT08063.1"/>
    <property type="molecule type" value="Genomic_DNA"/>
</dbReference>
<feature type="region of interest" description="Disordered" evidence="1">
    <location>
        <begin position="29"/>
        <end position="69"/>
    </location>
</feature>
<organism evidence="3 4">
    <name type="scientific">Streptomyces galbus</name>
    <dbReference type="NCBI Taxonomy" id="33898"/>
    <lineage>
        <taxon>Bacteria</taxon>
        <taxon>Bacillati</taxon>
        <taxon>Actinomycetota</taxon>
        <taxon>Actinomycetes</taxon>
        <taxon>Kitasatosporales</taxon>
        <taxon>Streptomycetaceae</taxon>
        <taxon>Streptomyces</taxon>
    </lineage>
</organism>
<name>A0A4V6AXL3_STRGB</name>
<evidence type="ECO:0000313" key="3">
    <source>
        <dbReference type="EMBL" id="TKT08063.1"/>
    </source>
</evidence>
<comment type="caution">
    <text evidence="3">The sequence shown here is derived from an EMBL/GenBank/DDBJ whole genome shotgun (WGS) entry which is preliminary data.</text>
</comment>
<protein>
    <submittedName>
        <fullName evidence="3">Uncharacterized protein</fullName>
    </submittedName>
</protein>
<reference evidence="3 4" key="1">
    <citation type="submission" date="2019-04" db="EMBL/GenBank/DDBJ databases">
        <title>Streptomyces lasaliensis sp.nov., an Actinomycete isolated from soil which produces the polyether antibiotic lasalocid.</title>
        <authorList>
            <person name="Erwin G."/>
            <person name="Haber C."/>
        </authorList>
    </citation>
    <scope>NUCLEOTIDE SEQUENCE [LARGE SCALE GENOMIC DNA]</scope>
    <source>
        <strain evidence="3 4">DSM 40089</strain>
    </source>
</reference>
<proteinExistence type="predicted"/>
<sequence>MMVIAVLVLPALGLTLLLMDRVENWMSGPSATPRHAGARRHLRLIPGGRQSSSASRAAHASGARHRDAA</sequence>
<gene>
    <name evidence="3" type="ORF">E4U92_18820</name>
    <name evidence="2" type="ORF">HF200_03395</name>
</gene>
<dbReference type="Proteomes" id="UP000308632">
    <property type="component" value="Unassembled WGS sequence"/>
</dbReference>
<dbReference type="EMBL" id="JAAXMD010000014">
    <property type="protein sequence ID" value="NKQ23527.1"/>
    <property type="molecule type" value="Genomic_DNA"/>
</dbReference>
<reference evidence="2 5" key="2">
    <citation type="submission" date="2020-04" db="EMBL/GenBank/DDBJ databases">
        <title>Genome sequence of Streptomyces galbus strain I339.</title>
        <authorList>
            <person name="Silva E.A.N."/>
            <person name="Merces M."/>
            <person name="Castelo Branco A.P.O.T."/>
            <person name="Vasconcelos P.C."/>
            <person name="Costa N.P."/>
            <person name="Marinho G.C.S."/>
            <person name="Oliveira C.J.B."/>
            <person name="Araujo D."/>
            <person name="Rodrigues Junior V.S."/>
            <person name="Almeida R."/>
            <person name="Silva Filho U.R."/>
            <person name="Andrade A.S.A."/>
            <person name="Cibulski S.P."/>
        </authorList>
    </citation>
    <scope>NUCLEOTIDE SEQUENCE [LARGE SCALE GENOMIC DNA]</scope>
    <source>
        <strain evidence="2 5">I339</strain>
    </source>
</reference>
<dbReference type="Proteomes" id="UP000744032">
    <property type="component" value="Unassembled WGS sequence"/>
</dbReference>
<accession>A0A4V6AXL3</accession>
<evidence type="ECO:0000313" key="2">
    <source>
        <dbReference type="EMBL" id="NKQ23527.1"/>
    </source>
</evidence>
<feature type="compositionally biased region" description="Low complexity" evidence="1">
    <location>
        <begin position="47"/>
        <end position="61"/>
    </location>
</feature>
<evidence type="ECO:0000313" key="5">
    <source>
        <dbReference type="Proteomes" id="UP000744032"/>
    </source>
</evidence>
<dbReference type="AlphaFoldDB" id="A0A4V6AXL3"/>
<evidence type="ECO:0000313" key="4">
    <source>
        <dbReference type="Proteomes" id="UP000308632"/>
    </source>
</evidence>
<evidence type="ECO:0000256" key="1">
    <source>
        <dbReference type="SAM" id="MobiDB-lite"/>
    </source>
</evidence>
<keyword evidence="5" id="KW-1185">Reference proteome</keyword>